<dbReference type="EMBL" id="VYQA01000021">
    <property type="protein sequence ID" value="KAA9025004.1"/>
    <property type="molecule type" value="Genomic_DNA"/>
</dbReference>
<dbReference type="AlphaFoldDB" id="A0A5J5HSK0"/>
<name>A0A5J5HSK0_9SPHN</name>
<dbReference type="EMBL" id="VYQB01000021">
    <property type="protein sequence ID" value="KAA9012658.1"/>
    <property type="molecule type" value="Genomic_DNA"/>
</dbReference>
<evidence type="ECO:0000313" key="4">
    <source>
        <dbReference type="Proteomes" id="UP000326364"/>
    </source>
</evidence>
<sequence>MRALSDLVQLGRLVAATHGWPAARTFKAYDWSEQDRAGIASGAADILKLFPATAGQEQSLSATLAFQLQRRLDAPVHLVAGTLRVEGMAVRQDRLPSDGTSPFAADAPAWRGHLWIMVGPHVVDAAIFRLANAADSNPVLARHVHGMFGSDKGLYADHWRQARRVGLDYDPLYVLSEEDMSHLLNAAYRLIKDGAA</sequence>
<dbReference type="Proteomes" id="UP000326364">
    <property type="component" value="Unassembled WGS sequence"/>
</dbReference>
<comment type="caution">
    <text evidence="2">The sequence shown here is derived from an EMBL/GenBank/DDBJ whole genome shotgun (WGS) entry which is preliminary data.</text>
</comment>
<evidence type="ECO:0000313" key="1">
    <source>
        <dbReference type="EMBL" id="KAA9012658.1"/>
    </source>
</evidence>
<proteinExistence type="predicted"/>
<evidence type="ECO:0000313" key="2">
    <source>
        <dbReference type="EMBL" id="KAA9025004.1"/>
    </source>
</evidence>
<accession>A0A5J5HSK0</accession>
<evidence type="ECO:0000313" key="3">
    <source>
        <dbReference type="Proteomes" id="UP000325933"/>
    </source>
</evidence>
<keyword evidence="4" id="KW-1185">Reference proteome</keyword>
<dbReference type="Proteomes" id="UP000325933">
    <property type="component" value="Unassembled WGS sequence"/>
</dbReference>
<organism evidence="2 3">
    <name type="scientific">Sphingobium limneticum</name>
    <dbReference type="NCBI Taxonomy" id="1007511"/>
    <lineage>
        <taxon>Bacteria</taxon>
        <taxon>Pseudomonadati</taxon>
        <taxon>Pseudomonadota</taxon>
        <taxon>Alphaproteobacteria</taxon>
        <taxon>Sphingomonadales</taxon>
        <taxon>Sphingomonadaceae</taxon>
        <taxon>Sphingobium</taxon>
    </lineage>
</organism>
<reference evidence="3 4" key="1">
    <citation type="submission" date="2019-09" db="EMBL/GenBank/DDBJ databases">
        <authorList>
            <person name="Feng G."/>
        </authorList>
    </citation>
    <scope>NUCLEOTIDE SEQUENCE [LARGE SCALE GENOMIC DNA]</scope>
    <source>
        <strain evidence="2 3">KACC 19283</strain>
        <strain evidence="1 4">KACC 19284</strain>
    </source>
</reference>
<protein>
    <submittedName>
        <fullName evidence="2">Uncharacterized protein</fullName>
    </submittedName>
</protein>
<gene>
    <name evidence="2" type="ORF">F4U95_20810</name>
    <name evidence="1" type="ORF">F4U96_20695</name>
</gene>